<feature type="domain" description="Helicase HerA-like C-terminal" evidence="2">
    <location>
        <begin position="11"/>
        <end position="496"/>
    </location>
</feature>
<dbReference type="InterPro" id="IPR051162">
    <property type="entry name" value="T4SS_component"/>
</dbReference>
<evidence type="ECO:0000256" key="1">
    <source>
        <dbReference type="SAM" id="MobiDB-lite"/>
    </source>
</evidence>
<organism evidence="3 4">
    <name type="scientific">Parvularcula marina</name>
    <dbReference type="NCBI Taxonomy" id="2292771"/>
    <lineage>
        <taxon>Bacteria</taxon>
        <taxon>Pseudomonadati</taxon>
        <taxon>Pseudomonadota</taxon>
        <taxon>Alphaproteobacteria</taxon>
        <taxon>Parvularculales</taxon>
        <taxon>Parvularculaceae</taxon>
        <taxon>Parvularcula</taxon>
    </lineage>
</organism>
<reference evidence="3 4" key="1">
    <citation type="submission" date="2018-08" db="EMBL/GenBank/DDBJ databases">
        <title>Parvularcula sp. SM1705, isolated from surface water of the South Sea China.</title>
        <authorList>
            <person name="Sun L."/>
        </authorList>
    </citation>
    <scope>NUCLEOTIDE SEQUENCE [LARGE SCALE GENOMIC DNA]</scope>
    <source>
        <strain evidence="3 4">SM1705</strain>
    </source>
</reference>
<keyword evidence="4" id="KW-1185">Reference proteome</keyword>
<dbReference type="PANTHER" id="PTHR30121">
    <property type="entry name" value="UNCHARACTERIZED PROTEIN YJGR-RELATED"/>
    <property type="match status" value="1"/>
</dbReference>
<dbReference type="PANTHER" id="PTHR30121:SF6">
    <property type="entry name" value="SLR6007 PROTEIN"/>
    <property type="match status" value="1"/>
</dbReference>
<name>A0A371RF11_9PROT</name>
<dbReference type="InterPro" id="IPR033186">
    <property type="entry name" value="HerA_C"/>
</dbReference>
<dbReference type="Proteomes" id="UP000264589">
    <property type="component" value="Unassembled WGS sequence"/>
</dbReference>
<dbReference type="Pfam" id="PF05872">
    <property type="entry name" value="HerA_C"/>
    <property type="match status" value="1"/>
</dbReference>
<evidence type="ECO:0000313" key="3">
    <source>
        <dbReference type="EMBL" id="RFB04034.1"/>
    </source>
</evidence>
<dbReference type="Gene3D" id="3.40.50.300">
    <property type="entry name" value="P-loop containing nucleotide triphosphate hydrolases"/>
    <property type="match status" value="2"/>
</dbReference>
<feature type="region of interest" description="Disordered" evidence="1">
    <location>
        <begin position="434"/>
        <end position="477"/>
    </location>
</feature>
<dbReference type="RefSeq" id="WP_116390662.1">
    <property type="nucleotide sequence ID" value="NZ_QUQO01000001.1"/>
</dbReference>
<dbReference type="SUPFAM" id="SSF52540">
    <property type="entry name" value="P-loop containing nucleoside triphosphate hydrolases"/>
    <property type="match status" value="1"/>
</dbReference>
<feature type="compositionally biased region" description="Basic and acidic residues" evidence="1">
    <location>
        <begin position="434"/>
        <end position="448"/>
    </location>
</feature>
<sequence length="497" mass="54632">MSEDGKIFLGASDQDVELALKYANRHGLISGATGTGKTVTLQIMTEGFSNAGVPVFVADVKGDLSGLAVEGAETEKEFLYSRAEQIGLDGYGPAAMPVVFWDLFGEKGHPVRATVTEMGPLLLSQMLELNPTQEGVLAVTFRVADEEGLPLLDLEDLRALLTNVAERRAELSARYGNVSAASVAAIQRRLLQLEDQGAKHFFGEPRLDLNDFFRTTRDGRGHVNILAADRLMMTPKLYATFLLWLLSELFEELPEIGDPEKPILVFFFDEAHLLFDDAPPALLDRIEQVVRLIRSKGVGVYFSTQSPLDVPDSVSRQLGNRVQHALRAYTPKERRAVRAAAETFRPNPDFNSVDVITELGIGEALVSTLLKKGVPAEVERTLIRPPSSRLGPATNAERAAIMKEDGLGRIYDEAIDRHSAADILAERAERAAEEAEAAEKRAAKEKERSRKTKTTSSRSRSRRMSSTEKAVNQAVRTGTSTLIRELIRGVLGGLKRR</sequence>
<evidence type="ECO:0000313" key="4">
    <source>
        <dbReference type="Proteomes" id="UP000264589"/>
    </source>
</evidence>
<dbReference type="InterPro" id="IPR027417">
    <property type="entry name" value="P-loop_NTPase"/>
</dbReference>
<dbReference type="AlphaFoldDB" id="A0A371RF11"/>
<proteinExistence type="predicted"/>
<evidence type="ECO:0000259" key="2">
    <source>
        <dbReference type="Pfam" id="PF05872"/>
    </source>
</evidence>
<comment type="caution">
    <text evidence="3">The sequence shown here is derived from an EMBL/GenBank/DDBJ whole genome shotgun (WGS) entry which is preliminary data.</text>
</comment>
<dbReference type="OrthoDB" id="9758751at2"/>
<dbReference type="InParanoid" id="A0A371RF11"/>
<dbReference type="FunCoup" id="A0A371RF11">
    <property type="interactions" value="4"/>
</dbReference>
<accession>A0A371RF11</accession>
<gene>
    <name evidence="3" type="ORF">DX908_01295</name>
</gene>
<dbReference type="EMBL" id="QUQO01000001">
    <property type="protein sequence ID" value="RFB04034.1"/>
    <property type="molecule type" value="Genomic_DNA"/>
</dbReference>
<feature type="compositionally biased region" description="Basic residues" evidence="1">
    <location>
        <begin position="449"/>
        <end position="463"/>
    </location>
</feature>
<protein>
    <submittedName>
        <fullName evidence="3">DUF853 family protein</fullName>
    </submittedName>
</protein>